<protein>
    <submittedName>
        <fullName evidence="2">Uncharacterized protein</fullName>
    </submittedName>
</protein>
<reference evidence="2 3" key="1">
    <citation type="submission" date="2019-11" db="EMBL/GenBank/DDBJ databases">
        <title>Comparative genomics of hydrocarbon-degrading Desulfosarcina strains.</title>
        <authorList>
            <person name="Watanabe M."/>
            <person name="Kojima H."/>
            <person name="Fukui M."/>
        </authorList>
    </citation>
    <scope>NUCLEOTIDE SEQUENCE [LARGE SCALE GENOMIC DNA]</scope>
    <source>
        <strain evidence="2 3">PP31</strain>
    </source>
</reference>
<feature type="transmembrane region" description="Helical" evidence="1">
    <location>
        <begin position="163"/>
        <end position="182"/>
    </location>
</feature>
<evidence type="ECO:0000313" key="3">
    <source>
        <dbReference type="Proteomes" id="UP000427769"/>
    </source>
</evidence>
<sequence>MPEEKRRRIRKTRWFVWLLAWWLLAVFFYLFIAAKETRMVEAVTANGVAMVSKSADKAGLPLLERDVQALTKLVQETSGLQGVVDVSIIDHKNKIIAFSNRSQLPSTSSDQVNLKNGVGYWNQTLDSGDRVICFSGDINYAGTKIGEVFLVMDAGGGTDLRTIFFWTAFGALIAVLFVLLLIDFHGIRSLKAAAKERIQSWIGRNRMLSDRRELVCPVCGSLKPLNRSFLLEVNLDRYPVLRTAEMDNVNATPLFRDSINLREISRREDLGWLRRQMIHRCADIIKKLSGE</sequence>
<keyword evidence="1" id="KW-0472">Membrane</keyword>
<dbReference type="AlphaFoldDB" id="A0A5K7YY73"/>
<dbReference type="RefSeq" id="WP_155302429.1">
    <property type="nucleotide sequence ID" value="NZ_AP021875.1"/>
</dbReference>
<dbReference type="Proteomes" id="UP000427769">
    <property type="component" value="Chromosome"/>
</dbReference>
<keyword evidence="1" id="KW-0812">Transmembrane</keyword>
<evidence type="ECO:0000313" key="2">
    <source>
        <dbReference type="EMBL" id="BBO73310.1"/>
    </source>
</evidence>
<keyword evidence="3" id="KW-1185">Reference proteome</keyword>
<proteinExistence type="predicted"/>
<dbReference type="KEGG" id="dwd:DSCW_07270"/>
<keyword evidence="1" id="KW-1133">Transmembrane helix</keyword>
<accession>A0A5K7YY73</accession>
<organism evidence="2 3">
    <name type="scientific">Desulfosarcina widdelii</name>
    <dbReference type="NCBI Taxonomy" id="947919"/>
    <lineage>
        <taxon>Bacteria</taxon>
        <taxon>Pseudomonadati</taxon>
        <taxon>Thermodesulfobacteriota</taxon>
        <taxon>Desulfobacteria</taxon>
        <taxon>Desulfobacterales</taxon>
        <taxon>Desulfosarcinaceae</taxon>
        <taxon>Desulfosarcina</taxon>
    </lineage>
</organism>
<gene>
    <name evidence="2" type="ORF">DSCW_07270</name>
</gene>
<dbReference type="OrthoDB" id="5417715at2"/>
<name>A0A5K7YY73_9BACT</name>
<dbReference type="EMBL" id="AP021875">
    <property type="protein sequence ID" value="BBO73310.1"/>
    <property type="molecule type" value="Genomic_DNA"/>
</dbReference>
<evidence type="ECO:0000256" key="1">
    <source>
        <dbReference type="SAM" id="Phobius"/>
    </source>
</evidence>
<feature type="transmembrane region" description="Helical" evidence="1">
    <location>
        <begin position="12"/>
        <end position="32"/>
    </location>
</feature>